<dbReference type="Proteomes" id="UP001335183">
    <property type="component" value="Chromosome"/>
</dbReference>
<proteinExistence type="predicted"/>
<keyword evidence="1" id="KW-0472">Membrane</keyword>
<feature type="transmembrane region" description="Helical" evidence="1">
    <location>
        <begin position="90"/>
        <end position="112"/>
    </location>
</feature>
<keyword evidence="1" id="KW-1133">Transmembrane helix</keyword>
<dbReference type="InterPro" id="IPR009325">
    <property type="entry name" value="DUF983"/>
</dbReference>
<dbReference type="Pfam" id="PF06170">
    <property type="entry name" value="DUF983"/>
    <property type="match status" value="1"/>
</dbReference>
<gene>
    <name evidence="2" type="ORF">V5F89_08360</name>
</gene>
<reference evidence="2 3" key="1">
    <citation type="submission" date="2024-02" db="EMBL/GenBank/DDBJ databases">
        <title>The whole genome sequence of five bacterial samples isolated from Abu Dhabi Sabkha-shore region.</title>
        <authorList>
            <person name="Sudalaimuthuasari N."/>
            <person name="Sarfraz B."/>
            <person name="Tuyisabe J.D."/>
            <person name="Mugisha Ntwali L.D.M."/>
            <person name="Ali A.I.A.A."/>
            <person name="Almansoori S.Z.A."/>
            <person name="Alajami H.S.A."/>
            <person name="Almeqbaali A.A.S."/>
            <person name="Kundu B."/>
            <person name="Saeed E.E."/>
            <person name="Sukumarinath V."/>
            <person name="Mishra A.K."/>
            <person name="Hazzouri K.M."/>
            <person name="Almaskari R."/>
            <person name="Sharma A.K."/>
            <person name="Amiri K.M.A."/>
        </authorList>
    </citation>
    <scope>NUCLEOTIDE SEQUENCE [LARGE SCALE GENOMIC DNA]</scope>
    <source>
        <strain evidence="3">kcgeb_sd</strain>
    </source>
</reference>
<organism evidence="2 3">
    <name type="scientific">Pelagerythrobacter marensis</name>
    <dbReference type="NCBI Taxonomy" id="543877"/>
    <lineage>
        <taxon>Bacteria</taxon>
        <taxon>Pseudomonadati</taxon>
        <taxon>Pseudomonadota</taxon>
        <taxon>Alphaproteobacteria</taxon>
        <taxon>Sphingomonadales</taxon>
        <taxon>Erythrobacteraceae</taxon>
        <taxon>Pelagerythrobacter</taxon>
    </lineage>
</organism>
<dbReference type="EMBL" id="CP144918">
    <property type="protein sequence ID" value="WWA46297.1"/>
    <property type="molecule type" value="Genomic_DNA"/>
</dbReference>
<feature type="transmembrane region" description="Helical" evidence="1">
    <location>
        <begin position="64"/>
        <end position="84"/>
    </location>
</feature>
<accession>A0ABZ2CZT9</accession>
<evidence type="ECO:0000256" key="1">
    <source>
        <dbReference type="SAM" id="Phobius"/>
    </source>
</evidence>
<evidence type="ECO:0000313" key="3">
    <source>
        <dbReference type="Proteomes" id="UP001335183"/>
    </source>
</evidence>
<keyword evidence="3" id="KW-1185">Reference proteome</keyword>
<sequence length="133" mass="13869">MDAREPSADPSADKGQPGTAAAALFGLCPRCGGKTLFARGVRFAERCGACGLDYSKFNVGDGPAAFLTLAIGALITGLAIWLELAVQPPFWVHVLLWVPITALAVVFGLRIAKGWLIGAEYRNAAKEAGGPDV</sequence>
<evidence type="ECO:0000313" key="2">
    <source>
        <dbReference type="EMBL" id="WWA46297.1"/>
    </source>
</evidence>
<keyword evidence="1" id="KW-0812">Transmembrane</keyword>
<protein>
    <submittedName>
        <fullName evidence="2">DUF983 domain-containing protein</fullName>
    </submittedName>
</protein>
<dbReference type="RefSeq" id="WP_338445198.1">
    <property type="nucleotide sequence ID" value="NZ_CP144918.1"/>
</dbReference>
<name>A0ABZ2CZT9_9SPHN</name>